<dbReference type="PANTHER" id="PTHR48016">
    <property type="entry name" value="MAP KINASE KINASE KINASE SSK2-RELATED-RELATED"/>
    <property type="match status" value="1"/>
</dbReference>
<dbReference type="InterPro" id="IPR050538">
    <property type="entry name" value="MAP_kinase_kinase_kinase"/>
</dbReference>
<dbReference type="GO" id="GO:0005524">
    <property type="term" value="F:ATP binding"/>
    <property type="evidence" value="ECO:0007669"/>
    <property type="project" value="UniProtKB-KW"/>
</dbReference>
<proteinExistence type="evidence at transcript level"/>
<evidence type="ECO:0000259" key="6">
    <source>
        <dbReference type="PROSITE" id="PS50011"/>
    </source>
</evidence>
<feature type="compositionally biased region" description="Polar residues" evidence="5">
    <location>
        <begin position="219"/>
        <end position="228"/>
    </location>
</feature>
<dbReference type="Gene3D" id="1.10.510.10">
    <property type="entry name" value="Transferase(Phosphotransferase) domain 1"/>
    <property type="match status" value="1"/>
</dbReference>
<dbReference type="AlphaFoldDB" id="A0A6A7G8H6"/>
<feature type="region of interest" description="Disordered" evidence="5">
    <location>
        <begin position="1"/>
        <end position="258"/>
    </location>
</feature>
<feature type="region of interest" description="Disordered" evidence="5">
    <location>
        <begin position="284"/>
        <end position="315"/>
    </location>
</feature>
<dbReference type="SUPFAM" id="SSF56112">
    <property type="entry name" value="Protein kinase-like (PK-like)"/>
    <property type="match status" value="1"/>
</dbReference>
<dbReference type="SMART" id="SM00220">
    <property type="entry name" value="S_TKc"/>
    <property type="match status" value="1"/>
</dbReference>
<evidence type="ECO:0000256" key="5">
    <source>
        <dbReference type="SAM" id="MobiDB-lite"/>
    </source>
</evidence>
<dbReference type="PROSITE" id="PS00108">
    <property type="entry name" value="PROTEIN_KINASE_ST"/>
    <property type="match status" value="1"/>
</dbReference>
<evidence type="ECO:0000256" key="1">
    <source>
        <dbReference type="ARBA" id="ARBA00022679"/>
    </source>
</evidence>
<dbReference type="PROSITE" id="PS50011">
    <property type="entry name" value="PROTEIN_KINASE_DOM"/>
    <property type="match status" value="1"/>
</dbReference>
<sequence length="606" mass="67063">MDETTGDINGAPNEAILGEDDVEAPHRPKGRHRRNRTTGSSGDYLERVCQRQRERERTHNRRANSLHAPRKRNFAKAAPTFGRSSSSSLASAADDYVDPVDREPPSITQRAIQPPTISDHRFEPRASRQSRKSLPDLQINSPQLLSQSRLRSRSATELAPLPSPVIVPPTTTTARHPRLGRKPSVSSALRLRSRLSRQCPPPKPPRRLSLVLPPAFNVHTPSSDNRPSSGELFPSGPRHRSSSSSSSSSASGTSASSAELPLILQKSFNSKPNCRTDDEVHQFAQSVPTPSPPVRKKHPHHRHTRSFESIPSTKTHQNSCTVIKNALCDSDGKIRYKRGELIGKGGAGKVYLALAKNGELIAVKQIDLVGSDESSNAQLENEITVMTKLRHPNIVTLYGSERVDETFNILMEFVPGKSMDRLLTSFGPFDEPVIQIYTKQLVDGLTYMHSHCIIHRDLKSRNILVSQTGVCKISDFGSAKEVTEDVKPSVNFTYTPLWLAPEVVREKYNRKADIWSLGCVIIEMATAEKPWAECRFSSPWAALFHIGKAGNVPKIPKTLSPVGQEFLEKCLDRNVAKRPDAADLLNHPWIAHLTESETTPSVGVCI</sequence>
<dbReference type="Pfam" id="PF00069">
    <property type="entry name" value="Pkinase"/>
    <property type="match status" value="1"/>
</dbReference>
<keyword evidence="1" id="KW-0808">Transferase</keyword>
<feature type="compositionally biased region" description="Basic residues" evidence="5">
    <location>
        <begin position="27"/>
        <end position="36"/>
    </location>
</feature>
<organism evidence="7">
    <name type="scientific">Hirondellea gigas</name>
    <dbReference type="NCBI Taxonomy" id="1518452"/>
    <lineage>
        <taxon>Eukaryota</taxon>
        <taxon>Metazoa</taxon>
        <taxon>Ecdysozoa</taxon>
        <taxon>Arthropoda</taxon>
        <taxon>Crustacea</taxon>
        <taxon>Multicrustacea</taxon>
        <taxon>Malacostraca</taxon>
        <taxon>Eumalacostraca</taxon>
        <taxon>Peracarida</taxon>
        <taxon>Amphipoda</taxon>
        <taxon>Amphilochidea</taxon>
        <taxon>Lysianassida</taxon>
        <taxon>Lysianassidira</taxon>
        <taxon>Lysianassoidea</taxon>
        <taxon>Lysianassidae</taxon>
        <taxon>Hirondellea</taxon>
    </lineage>
</organism>
<keyword evidence="4" id="KW-0067">ATP-binding</keyword>
<feature type="compositionally biased region" description="Low complexity" evidence="5">
    <location>
        <begin position="242"/>
        <end position="258"/>
    </location>
</feature>
<accession>A0A6A7G8H6</accession>
<evidence type="ECO:0000256" key="3">
    <source>
        <dbReference type="ARBA" id="ARBA00022777"/>
    </source>
</evidence>
<dbReference type="InterPro" id="IPR011009">
    <property type="entry name" value="Kinase-like_dom_sf"/>
</dbReference>
<feature type="compositionally biased region" description="Basic residues" evidence="5">
    <location>
        <begin position="58"/>
        <end position="74"/>
    </location>
</feature>
<evidence type="ECO:0000313" key="7">
    <source>
        <dbReference type="EMBL" id="LAC26769.1"/>
    </source>
</evidence>
<keyword evidence="3 7" id="KW-0418">Kinase</keyword>
<reference evidence="7" key="1">
    <citation type="submission" date="2017-11" db="EMBL/GenBank/DDBJ databases">
        <title>The sensing device of the deep-sea amphipod.</title>
        <authorList>
            <person name="Kobayashi H."/>
            <person name="Nagahama T."/>
            <person name="Arai W."/>
            <person name="Sasagawa Y."/>
            <person name="Umeda M."/>
            <person name="Hayashi T."/>
            <person name="Nikaido I."/>
            <person name="Watanabe H."/>
            <person name="Oguri K."/>
            <person name="Kitazato H."/>
            <person name="Fujioka K."/>
            <person name="Kido Y."/>
            <person name="Takami H."/>
        </authorList>
    </citation>
    <scope>NUCLEOTIDE SEQUENCE</scope>
    <source>
        <tissue evidence="7">Whole body</tissue>
    </source>
</reference>
<dbReference type="InterPro" id="IPR000719">
    <property type="entry name" value="Prot_kinase_dom"/>
</dbReference>
<dbReference type="CDD" id="cd06606">
    <property type="entry name" value="STKc_MAPKKK"/>
    <property type="match status" value="1"/>
</dbReference>
<dbReference type="EMBL" id="IACT01007655">
    <property type="protein sequence ID" value="LAC26769.1"/>
    <property type="molecule type" value="mRNA"/>
</dbReference>
<evidence type="ECO:0000256" key="4">
    <source>
        <dbReference type="ARBA" id="ARBA00022840"/>
    </source>
</evidence>
<feature type="compositionally biased region" description="Basic residues" evidence="5">
    <location>
        <begin position="294"/>
        <end position="304"/>
    </location>
</feature>
<evidence type="ECO:0000256" key="2">
    <source>
        <dbReference type="ARBA" id="ARBA00022741"/>
    </source>
</evidence>
<dbReference type="GO" id="GO:0004672">
    <property type="term" value="F:protein kinase activity"/>
    <property type="evidence" value="ECO:0007669"/>
    <property type="project" value="InterPro"/>
</dbReference>
<feature type="domain" description="Protein kinase" evidence="6">
    <location>
        <begin position="336"/>
        <end position="590"/>
    </location>
</feature>
<feature type="compositionally biased region" description="Low complexity" evidence="5">
    <location>
        <begin position="84"/>
        <end position="93"/>
    </location>
</feature>
<feature type="compositionally biased region" description="Basic and acidic residues" evidence="5">
    <location>
        <begin position="44"/>
        <end position="57"/>
    </location>
</feature>
<protein>
    <submittedName>
        <fullName evidence="7">Mitogen-activated protein kinase kinase kinase NPK1 isoform X2</fullName>
    </submittedName>
</protein>
<dbReference type="PANTHER" id="PTHR48016:SF56">
    <property type="entry name" value="MAPKK KINASE"/>
    <property type="match status" value="1"/>
</dbReference>
<keyword evidence="2" id="KW-0547">Nucleotide-binding</keyword>
<name>A0A6A7G8H6_9CRUS</name>
<dbReference type="InterPro" id="IPR008271">
    <property type="entry name" value="Ser/Thr_kinase_AS"/>
</dbReference>